<dbReference type="Proteomes" id="UP000234333">
    <property type="component" value="Unassembled WGS sequence"/>
</dbReference>
<gene>
    <name evidence="1" type="ORF">BC102111_01682</name>
</gene>
<organism evidence="1 2">
    <name type="scientific">Brevibacterium casei CIP 102111</name>
    <dbReference type="NCBI Taxonomy" id="1255625"/>
    <lineage>
        <taxon>Bacteria</taxon>
        <taxon>Bacillati</taxon>
        <taxon>Actinomycetota</taxon>
        <taxon>Actinomycetes</taxon>
        <taxon>Micrococcales</taxon>
        <taxon>Brevibacteriaceae</taxon>
        <taxon>Brevibacterium</taxon>
    </lineage>
</organism>
<protein>
    <submittedName>
        <fullName evidence="1">Uncharacterized protein</fullName>
    </submittedName>
</protein>
<dbReference type="GeneID" id="99775331"/>
<dbReference type="RefSeq" id="WP_146001412.1">
    <property type="nucleotide sequence ID" value="NZ_FXZC01000003.1"/>
</dbReference>
<reference evidence="1 2" key="1">
    <citation type="submission" date="2017-03" db="EMBL/GenBank/DDBJ databases">
        <authorList>
            <person name="Afonso C.L."/>
            <person name="Miller P.J."/>
            <person name="Scott M.A."/>
            <person name="Spackman E."/>
            <person name="Goraichik I."/>
            <person name="Dimitrov K.M."/>
            <person name="Suarez D.L."/>
            <person name="Swayne D.E."/>
        </authorList>
    </citation>
    <scope>NUCLEOTIDE SEQUENCE [LARGE SCALE GENOMIC DNA]</scope>
    <source>
        <strain evidence="1 2">CIP 102111</strain>
    </source>
</reference>
<evidence type="ECO:0000313" key="2">
    <source>
        <dbReference type="Proteomes" id="UP000234333"/>
    </source>
</evidence>
<sequence>MSDMKTISDVIAELEGVQQECGDLPVLVDGYEGGYEQPMSIKVVEVADRGAAAAEEQWWNGRYEDTEWSPPHRPRFDAVVIPR</sequence>
<dbReference type="EMBL" id="FXZC01000003">
    <property type="protein sequence ID" value="SMX79769.1"/>
    <property type="molecule type" value="Genomic_DNA"/>
</dbReference>
<evidence type="ECO:0000313" key="1">
    <source>
        <dbReference type="EMBL" id="SMX79769.1"/>
    </source>
</evidence>
<name>A0A2H1IX20_9MICO</name>
<accession>A0A2H1IX20</accession>
<dbReference type="AlphaFoldDB" id="A0A2H1IX20"/>
<proteinExistence type="predicted"/>